<evidence type="ECO:0000259" key="3">
    <source>
        <dbReference type="Pfam" id="PF12010"/>
    </source>
</evidence>
<dbReference type="PANTHER" id="PTHR43649:SF17">
    <property type="entry name" value="ABC TRANSPORTER SOLUTE BINDING PROTEIN-SUGAR TRANSPORT"/>
    <property type="match status" value="1"/>
</dbReference>
<dbReference type="RefSeq" id="WP_065820540.1">
    <property type="nucleotide sequence ID" value="NZ_CP014673.1"/>
</dbReference>
<accession>A0A1B1YI63</accession>
<sequence length="533" mass="60957">MRKKFKTVSSVILALLMVAMLFAGCGQKNASTSGGQTQPKTETGNASETKKEYNGIDISKPVNLVMLFVGDKVADQDLVYEEVNKLAKEDLNCTVTVKNLSWADYQQQYPLVLASGEQLDLVYAAEWLGYFDHARKGAFHEITMDDIKKYMPITYEEQDPVTFEQAMVDGKLYMIPNYQFEYNVYRLIGVRMDLAKKYGITEIKTFEDLERFCEAIAENEKEMFAIAHEGSGGNDNFAVFYRQPNQIHLVGGGTTLFGIKYVNGEFDYDNLFNVYFTPEFAEYAKMMRRWAEKGFWSKNAASGQGKINDLFVAGKSAVDIWHIGGVAQDIEKAQLEHPDWEMEIIDLTPESFKTVSKFTNNGVAVSINTVDFGRSLMLLEKFKNDQRYFDLTCVGIEGKHWIDIGPNKFRPGPDANNFPIYGTSMWGWISEKFRRVSETEPKQLREYINSWIPDVVYPITDNFIFDDTNVKSEYAAVSNVVKTYATIFDLGMAEDIEKTIEEMKDKLNKAGYEKVEAEFRRQYEDFIKANLNK</sequence>
<evidence type="ECO:0000313" key="5">
    <source>
        <dbReference type="Proteomes" id="UP000092931"/>
    </source>
</evidence>
<dbReference type="Proteomes" id="UP000092931">
    <property type="component" value="Chromosome"/>
</dbReference>
<proteinExistence type="predicted"/>
<feature type="region of interest" description="Disordered" evidence="1">
    <location>
        <begin position="29"/>
        <end position="52"/>
    </location>
</feature>
<dbReference type="PANTHER" id="PTHR43649">
    <property type="entry name" value="ARABINOSE-BINDING PROTEIN-RELATED"/>
    <property type="match status" value="1"/>
</dbReference>
<organism evidence="4 5">
    <name type="scientific">Thermoclostridium stercorarium subsp. leptospartum DSM 9219</name>
    <dbReference type="NCBI Taxonomy" id="1346611"/>
    <lineage>
        <taxon>Bacteria</taxon>
        <taxon>Bacillati</taxon>
        <taxon>Bacillota</taxon>
        <taxon>Clostridia</taxon>
        <taxon>Eubacteriales</taxon>
        <taxon>Oscillospiraceae</taxon>
        <taxon>Thermoclostridium</taxon>
    </lineage>
</organism>
<feature type="signal peptide" evidence="2">
    <location>
        <begin position="1"/>
        <end position="30"/>
    </location>
</feature>
<feature type="domain" description="DUF3502" evidence="3">
    <location>
        <begin position="461"/>
        <end position="528"/>
    </location>
</feature>
<dbReference type="Pfam" id="PF01547">
    <property type="entry name" value="SBP_bac_1"/>
    <property type="match status" value="1"/>
</dbReference>
<evidence type="ECO:0000313" key="4">
    <source>
        <dbReference type="EMBL" id="ANX00458.1"/>
    </source>
</evidence>
<dbReference type="AlphaFoldDB" id="A0A1B1YI63"/>
<feature type="compositionally biased region" description="Polar residues" evidence="1">
    <location>
        <begin position="29"/>
        <end position="47"/>
    </location>
</feature>
<reference evidence="4 5" key="1">
    <citation type="submission" date="2016-02" db="EMBL/GenBank/DDBJ databases">
        <title>Comparison of Clostridium stercorarium subspecies using comparative genomics and transcriptomics.</title>
        <authorList>
            <person name="Schellenberg J."/>
            <person name="Thallinger G."/>
            <person name="Levin D.B."/>
            <person name="Zhang X."/>
            <person name="Alvare G."/>
            <person name="Fristensky B."/>
            <person name="Sparling R."/>
        </authorList>
    </citation>
    <scope>NUCLEOTIDE SEQUENCE [LARGE SCALE GENOMIC DNA]</scope>
    <source>
        <strain evidence="4 5">DSM 9219</strain>
    </source>
</reference>
<dbReference type="InterPro" id="IPR006059">
    <property type="entry name" value="SBP"/>
</dbReference>
<dbReference type="PROSITE" id="PS51257">
    <property type="entry name" value="PROKAR_LIPOPROTEIN"/>
    <property type="match status" value="1"/>
</dbReference>
<keyword evidence="2" id="KW-0732">Signal</keyword>
<evidence type="ECO:0000256" key="2">
    <source>
        <dbReference type="SAM" id="SignalP"/>
    </source>
</evidence>
<protein>
    <recommendedName>
        <fullName evidence="3">DUF3502 domain-containing protein</fullName>
    </recommendedName>
</protein>
<dbReference type="Gene3D" id="3.40.190.10">
    <property type="entry name" value="Periplasmic binding protein-like II"/>
    <property type="match status" value="2"/>
</dbReference>
<evidence type="ECO:0000256" key="1">
    <source>
        <dbReference type="SAM" id="MobiDB-lite"/>
    </source>
</evidence>
<dbReference type="EMBL" id="CP014673">
    <property type="protein sequence ID" value="ANX00458.1"/>
    <property type="molecule type" value="Genomic_DNA"/>
</dbReference>
<name>A0A1B1YI63_THEST</name>
<dbReference type="Pfam" id="PF12010">
    <property type="entry name" value="DUF3502"/>
    <property type="match status" value="1"/>
</dbReference>
<feature type="chain" id="PRO_5008532854" description="DUF3502 domain-containing protein" evidence="2">
    <location>
        <begin position="31"/>
        <end position="533"/>
    </location>
</feature>
<dbReference type="InterPro" id="IPR050490">
    <property type="entry name" value="Bact_solute-bd_prot1"/>
</dbReference>
<dbReference type="SUPFAM" id="SSF53850">
    <property type="entry name" value="Periplasmic binding protein-like II"/>
    <property type="match status" value="1"/>
</dbReference>
<gene>
    <name evidence="4" type="ORF">CSTERLE_02065</name>
</gene>
<dbReference type="InterPro" id="IPR022627">
    <property type="entry name" value="DUF3502"/>
</dbReference>